<dbReference type="Gene3D" id="3.40.50.10680">
    <property type="entry name" value="CofD-like domains"/>
    <property type="match status" value="1"/>
</dbReference>
<dbReference type="EMBL" id="BMGG01000010">
    <property type="protein sequence ID" value="GGC86924.1"/>
    <property type="molecule type" value="Genomic_DNA"/>
</dbReference>
<dbReference type="RefSeq" id="WP_188612009.1">
    <property type="nucleotide sequence ID" value="NZ_BMGG01000010.1"/>
</dbReference>
<dbReference type="Proteomes" id="UP000637002">
    <property type="component" value="Unassembled WGS sequence"/>
</dbReference>
<dbReference type="CDD" id="cd07186">
    <property type="entry name" value="CofD_like"/>
    <property type="match status" value="1"/>
</dbReference>
<evidence type="ECO:0000256" key="2">
    <source>
        <dbReference type="ARBA" id="ARBA00022842"/>
    </source>
</evidence>
<reference evidence="3" key="2">
    <citation type="submission" date="2020-09" db="EMBL/GenBank/DDBJ databases">
        <authorList>
            <person name="Sun Q."/>
            <person name="Zhou Y."/>
        </authorList>
    </citation>
    <scope>NUCLEOTIDE SEQUENCE</scope>
    <source>
        <strain evidence="3">CGMCC 1.12919</strain>
    </source>
</reference>
<dbReference type="NCBIfam" id="TIGR01819">
    <property type="entry name" value="F420_cofD"/>
    <property type="match status" value="1"/>
</dbReference>
<dbReference type="InterPro" id="IPR038136">
    <property type="entry name" value="CofD-like_dom_sf"/>
</dbReference>
<name>A0A916XMI6_9HYPH</name>
<reference evidence="3" key="1">
    <citation type="journal article" date="2014" name="Int. J. Syst. Evol. Microbiol.">
        <title>Complete genome sequence of Corynebacterium casei LMG S-19264T (=DSM 44701T), isolated from a smear-ripened cheese.</title>
        <authorList>
            <consortium name="US DOE Joint Genome Institute (JGI-PGF)"/>
            <person name="Walter F."/>
            <person name="Albersmeier A."/>
            <person name="Kalinowski J."/>
            <person name="Ruckert C."/>
        </authorList>
    </citation>
    <scope>NUCLEOTIDE SEQUENCE</scope>
    <source>
        <strain evidence="3">CGMCC 1.12919</strain>
    </source>
</reference>
<gene>
    <name evidence="3" type="ORF">GCM10010994_51070</name>
</gene>
<dbReference type="HAMAP" id="MF_01257">
    <property type="entry name" value="CofD"/>
    <property type="match status" value="1"/>
</dbReference>
<evidence type="ECO:0000313" key="4">
    <source>
        <dbReference type="Proteomes" id="UP000637002"/>
    </source>
</evidence>
<dbReference type="PANTHER" id="PTHR43007:SF1">
    <property type="entry name" value="2-PHOSPHO-L-LACTATE TRANSFERASE"/>
    <property type="match status" value="1"/>
</dbReference>
<dbReference type="InterPro" id="IPR010115">
    <property type="entry name" value="FbiA/CofD"/>
</dbReference>
<dbReference type="Gene3D" id="1.10.8.240">
    <property type="entry name" value="CofD-like domain"/>
    <property type="match status" value="1"/>
</dbReference>
<accession>A0A916XMI6</accession>
<protein>
    <submittedName>
        <fullName evidence="3">LPPG--FO 2-phospho-L-lactate transferase</fullName>
    </submittedName>
</protein>
<dbReference type="AlphaFoldDB" id="A0A916XMI6"/>
<dbReference type="GO" id="GO:0043743">
    <property type="term" value="F:LPPG:FO 2-phospho-L-lactate transferase activity"/>
    <property type="evidence" value="ECO:0007669"/>
    <property type="project" value="InterPro"/>
</dbReference>
<comment type="caution">
    <text evidence="3">The sequence shown here is derived from an EMBL/GenBank/DDBJ whole genome shotgun (WGS) entry which is preliminary data.</text>
</comment>
<sequence length="322" mass="33854">MPQGSGHVLALCGGIGGAKLALGLSRAVAPDQLTILVNTGDDFVHLGLAISPDIDTVLYTLSGLADPVRGWGVRDETWNFMAALGGLGGETWFQLGDRDLATHVERTRRLAAGESLAAVTEGFRRAWGIGPRVLPMSDDPVRTRVETAAGWLDFQDYFVRRRCEPAVTGLDFAGAEAADPSDAALTLLASPELRAVVICPSNPYLSIDPLLAMPGLRRALAACPAPVVVVSPIVGGAAVKGPTAKMMGELGIEVSVASVARHYEGLIDALVVDAADRDQHVPPGLDVVVTQTVMRTLEDRVNLAKAVLAAADRIGGSRRRSE</sequence>
<evidence type="ECO:0000313" key="3">
    <source>
        <dbReference type="EMBL" id="GGC86924.1"/>
    </source>
</evidence>
<dbReference type="PANTHER" id="PTHR43007">
    <property type="entry name" value="2-PHOSPHO-L-LACTATE TRANSFERASE"/>
    <property type="match status" value="1"/>
</dbReference>
<dbReference type="SUPFAM" id="SSF142338">
    <property type="entry name" value="CofD-like"/>
    <property type="match status" value="1"/>
</dbReference>
<dbReference type="InterPro" id="IPR002882">
    <property type="entry name" value="CofD"/>
</dbReference>
<dbReference type="GO" id="GO:0000287">
    <property type="term" value="F:magnesium ion binding"/>
    <property type="evidence" value="ECO:0007669"/>
    <property type="project" value="InterPro"/>
</dbReference>
<keyword evidence="2" id="KW-0460">Magnesium</keyword>
<dbReference type="Pfam" id="PF01933">
    <property type="entry name" value="CofD"/>
    <property type="match status" value="1"/>
</dbReference>
<proteinExistence type="inferred from homology"/>
<keyword evidence="4" id="KW-1185">Reference proteome</keyword>
<organism evidence="3 4">
    <name type="scientific">Chelatococcus reniformis</name>
    <dbReference type="NCBI Taxonomy" id="1494448"/>
    <lineage>
        <taxon>Bacteria</taxon>
        <taxon>Pseudomonadati</taxon>
        <taxon>Pseudomonadota</taxon>
        <taxon>Alphaproteobacteria</taxon>
        <taxon>Hyphomicrobiales</taxon>
        <taxon>Chelatococcaceae</taxon>
        <taxon>Chelatococcus</taxon>
    </lineage>
</organism>
<evidence type="ECO:0000256" key="1">
    <source>
        <dbReference type="ARBA" id="ARBA00022679"/>
    </source>
</evidence>
<keyword evidence="1 3" id="KW-0808">Transferase</keyword>